<dbReference type="Proteomes" id="UP000663841">
    <property type="component" value="Unassembled WGS sequence"/>
</dbReference>
<comment type="caution">
    <text evidence="3">The sequence shown here is derived from an EMBL/GenBank/DDBJ whole genome shotgun (WGS) entry which is preliminary data.</text>
</comment>
<dbReference type="InterPro" id="IPR045341">
    <property type="entry name" value="DUF6532"/>
</dbReference>
<evidence type="ECO:0000256" key="1">
    <source>
        <dbReference type="SAM" id="MobiDB-lite"/>
    </source>
</evidence>
<sequence length="366" mass="40931">MWCWDAANRKHKTNYVFRAKYLKPVDTSVCTTRCLMKGMLLSHTKHYFDLRQGKPEHNIEVKKHMLPHGIHEGIPEEGRKPLESLYLWEACRLAAFNTKRSIGIRHAKHFSPPLEEFLAYLCMLCYHIIYCHQKGEFDNEPLNATQQEGIFNMFMDTINDMQQRNPGNLWNACMRIWDYCMRGLIEPDPRQSLAPPPRVWSPDATELYVSEFSAHLPPGALDATPVLRPQQAPPAQAMPNEALPGPMEPESHGEDVGMDADVDEEEEPWDIFTWPDGTYVLVGAHHTAEINGTVVDNILNSHISGQEILNIAAESAASTSQAGPLGLSNTEKSAVAMVPGIAYIETVDSDNDYGSAQPGPSNPQVS</sequence>
<proteinExistence type="predicted"/>
<dbReference type="AlphaFoldDB" id="A0A8H3BFL9"/>
<dbReference type="Pfam" id="PF20149">
    <property type="entry name" value="DUF6532"/>
    <property type="match status" value="1"/>
</dbReference>
<organism evidence="3 4">
    <name type="scientific">Rhizoctonia solani</name>
    <dbReference type="NCBI Taxonomy" id="456999"/>
    <lineage>
        <taxon>Eukaryota</taxon>
        <taxon>Fungi</taxon>
        <taxon>Dikarya</taxon>
        <taxon>Basidiomycota</taxon>
        <taxon>Agaricomycotina</taxon>
        <taxon>Agaricomycetes</taxon>
        <taxon>Cantharellales</taxon>
        <taxon>Ceratobasidiaceae</taxon>
        <taxon>Rhizoctonia</taxon>
    </lineage>
</organism>
<evidence type="ECO:0000313" key="4">
    <source>
        <dbReference type="Proteomes" id="UP000663841"/>
    </source>
</evidence>
<evidence type="ECO:0000313" key="3">
    <source>
        <dbReference type="EMBL" id="CAE6455924.1"/>
    </source>
</evidence>
<gene>
    <name evidence="3" type="ORF">RDB_LOCUS139026</name>
</gene>
<name>A0A8H3BFL9_9AGAM</name>
<protein>
    <recommendedName>
        <fullName evidence="2">DUF6532 domain-containing protein</fullName>
    </recommendedName>
</protein>
<feature type="domain" description="DUF6532" evidence="2">
    <location>
        <begin position="3"/>
        <end position="161"/>
    </location>
</feature>
<feature type="region of interest" description="Disordered" evidence="1">
    <location>
        <begin position="230"/>
        <end position="256"/>
    </location>
</feature>
<accession>A0A8H3BFL9</accession>
<evidence type="ECO:0000259" key="2">
    <source>
        <dbReference type="Pfam" id="PF20149"/>
    </source>
</evidence>
<dbReference type="EMBL" id="CAJMWW010000183">
    <property type="protein sequence ID" value="CAE6455924.1"/>
    <property type="molecule type" value="Genomic_DNA"/>
</dbReference>
<reference evidence="3" key="1">
    <citation type="submission" date="2021-01" db="EMBL/GenBank/DDBJ databases">
        <authorList>
            <person name="Kaushik A."/>
        </authorList>
    </citation>
    <scope>NUCLEOTIDE SEQUENCE</scope>
    <source>
        <strain evidence="3">AG3-T5</strain>
    </source>
</reference>